<dbReference type="EMBL" id="JACGXN010000002">
    <property type="protein sequence ID" value="MBA8878752.1"/>
    <property type="molecule type" value="Genomic_DNA"/>
</dbReference>
<proteinExistence type="predicted"/>
<evidence type="ECO:0000313" key="2">
    <source>
        <dbReference type="EMBL" id="MBA8878752.1"/>
    </source>
</evidence>
<sequence length="322" mass="35228">MSFADIETIRSPTGAALATRFSPATSPGKAIVQISHGLAEHSLRYSRFAQHLNKHGFHVYAHDHRGHGYTKAEGAPLGRFAEREGMHLVLDDVDAINATARARHPGLPLVLFGHSMGGLIGLNYVLGFQTKVDAAAIWNANFSAGLAGRLAQGILRAERMFLGSDVPSMLLPKLTFQTWERGIKDARTPFDWLSRDPDEVDAYVADPLCGWDASVSMWRDVFGFTFAGADDTALAGVRRDLPFNLVGGGEDPATAKGSAVTDLGKRMQRLGFTEVTTKVYADTRHEGLNEINRDVIMSDFTDWALRVVQKQAQKPTLNLEPL</sequence>
<dbReference type="GO" id="GO:0016787">
    <property type="term" value="F:hydrolase activity"/>
    <property type="evidence" value="ECO:0007669"/>
    <property type="project" value="UniProtKB-KW"/>
</dbReference>
<dbReference type="AlphaFoldDB" id="A0A839EIN8"/>
<reference evidence="2 3" key="1">
    <citation type="submission" date="2020-07" db="EMBL/GenBank/DDBJ databases">
        <title>Genomic Encyclopedia of Type Strains, Phase IV (KMG-V): Genome sequencing to study the core and pangenomes of soil and plant-associated prokaryotes.</title>
        <authorList>
            <person name="Whitman W."/>
        </authorList>
    </citation>
    <scope>NUCLEOTIDE SEQUENCE [LARGE SCALE GENOMIC DNA]</scope>
    <source>
        <strain evidence="2 3">AN3</strain>
    </source>
</reference>
<gene>
    <name evidence="2" type="ORF">FHW16_002464</name>
</gene>
<dbReference type="Proteomes" id="UP000549052">
    <property type="component" value="Unassembled WGS sequence"/>
</dbReference>
<feature type="domain" description="Serine aminopeptidase S33" evidence="1">
    <location>
        <begin position="29"/>
        <end position="291"/>
    </location>
</feature>
<accession>A0A839EIN8</accession>
<organism evidence="2 3">
    <name type="scientific">Phyllobacterium myrsinacearum</name>
    <dbReference type="NCBI Taxonomy" id="28101"/>
    <lineage>
        <taxon>Bacteria</taxon>
        <taxon>Pseudomonadati</taxon>
        <taxon>Pseudomonadota</taxon>
        <taxon>Alphaproteobacteria</taxon>
        <taxon>Hyphomicrobiales</taxon>
        <taxon>Phyllobacteriaceae</taxon>
        <taxon>Phyllobacterium</taxon>
    </lineage>
</organism>
<protein>
    <submittedName>
        <fullName evidence="2">Alpha-beta hydrolase superfamily lysophospholipase</fullName>
    </submittedName>
</protein>
<dbReference type="InterPro" id="IPR051044">
    <property type="entry name" value="MAG_DAG_Lipase"/>
</dbReference>
<evidence type="ECO:0000259" key="1">
    <source>
        <dbReference type="Pfam" id="PF12146"/>
    </source>
</evidence>
<dbReference type="RefSeq" id="WP_182549405.1">
    <property type="nucleotide sequence ID" value="NZ_JACGXN010000002.1"/>
</dbReference>
<dbReference type="SUPFAM" id="SSF53474">
    <property type="entry name" value="alpha/beta-Hydrolases"/>
    <property type="match status" value="1"/>
</dbReference>
<dbReference type="PANTHER" id="PTHR11614">
    <property type="entry name" value="PHOSPHOLIPASE-RELATED"/>
    <property type="match status" value="1"/>
</dbReference>
<dbReference type="Pfam" id="PF12146">
    <property type="entry name" value="Hydrolase_4"/>
    <property type="match status" value="1"/>
</dbReference>
<dbReference type="InterPro" id="IPR029058">
    <property type="entry name" value="AB_hydrolase_fold"/>
</dbReference>
<name>A0A839EIN8_9HYPH</name>
<keyword evidence="2" id="KW-0378">Hydrolase</keyword>
<dbReference type="InterPro" id="IPR022742">
    <property type="entry name" value="Hydrolase_4"/>
</dbReference>
<comment type="caution">
    <text evidence="2">The sequence shown here is derived from an EMBL/GenBank/DDBJ whole genome shotgun (WGS) entry which is preliminary data.</text>
</comment>
<dbReference type="Gene3D" id="3.40.50.1820">
    <property type="entry name" value="alpha/beta hydrolase"/>
    <property type="match status" value="1"/>
</dbReference>
<evidence type="ECO:0000313" key="3">
    <source>
        <dbReference type="Proteomes" id="UP000549052"/>
    </source>
</evidence>
<keyword evidence="3" id="KW-1185">Reference proteome</keyword>